<dbReference type="RefSeq" id="WP_119596411.1">
    <property type="nucleotide sequence ID" value="NZ_QXBN01000012.1"/>
</dbReference>
<name>A0ABD7HMB8_9MYCO</name>
<evidence type="ECO:0000313" key="1">
    <source>
        <dbReference type="EMBL" id="RIT36755.1"/>
    </source>
</evidence>
<proteinExistence type="predicted"/>
<protein>
    <submittedName>
        <fullName evidence="1">Uncharacterized protein</fullName>
    </submittedName>
</protein>
<gene>
    <name evidence="1" type="ORF">D2E76_15975</name>
</gene>
<comment type="caution">
    <text evidence="1">The sequence shown here is derived from an EMBL/GenBank/DDBJ whole genome shotgun (WGS) entry which is preliminary data.</text>
</comment>
<dbReference type="Proteomes" id="UP000284557">
    <property type="component" value="Unassembled WGS sequence"/>
</dbReference>
<dbReference type="EMBL" id="QXBN01000012">
    <property type="protein sequence ID" value="RIT36755.1"/>
    <property type="molecule type" value="Genomic_DNA"/>
</dbReference>
<sequence length="82" mass="9178">MRTTNTSLPTTTLPGWIIETADGSPYFFVYDATDCHDEESVMAKYAPEPAEREKLLARGDRVRLGDHSELFAHYTMPVKASA</sequence>
<reference evidence="1 2" key="1">
    <citation type="submission" date="2018-08" db="EMBL/GenBank/DDBJ databases">
        <title>Linezolid Resistance in Mycobacterium abscessus: MIC Distribution and Comprehensive Investigation of Resistance Mechanisms.</title>
        <authorList>
            <person name="Ye M."/>
            <person name="Xu L."/>
            <person name="Zou Y."/>
            <person name="Li B."/>
            <person name="Guo Q."/>
            <person name="Zhang Y."/>
            <person name="Zhan M."/>
            <person name="Xu B."/>
            <person name="Yu F."/>
            <person name="Zhang Z."/>
            <person name="Chu H."/>
        </authorList>
    </citation>
    <scope>NUCLEOTIDE SEQUENCE [LARGE SCALE GENOMIC DNA]</scope>
    <source>
        <strain evidence="1 2">G143</strain>
    </source>
</reference>
<dbReference type="AlphaFoldDB" id="A0ABD7HMB8"/>
<evidence type="ECO:0000313" key="2">
    <source>
        <dbReference type="Proteomes" id="UP000284557"/>
    </source>
</evidence>
<organism evidence="1 2">
    <name type="scientific">Mycobacteroides abscessus</name>
    <dbReference type="NCBI Taxonomy" id="36809"/>
    <lineage>
        <taxon>Bacteria</taxon>
        <taxon>Bacillati</taxon>
        <taxon>Actinomycetota</taxon>
        <taxon>Actinomycetes</taxon>
        <taxon>Mycobacteriales</taxon>
        <taxon>Mycobacteriaceae</taxon>
        <taxon>Mycobacteroides</taxon>
    </lineage>
</organism>
<accession>A0ABD7HMB8</accession>